<feature type="compositionally biased region" description="Gly residues" evidence="1">
    <location>
        <begin position="236"/>
        <end position="245"/>
    </location>
</feature>
<dbReference type="EMBL" id="MKIN01000018">
    <property type="protein sequence ID" value="OLP51753.1"/>
    <property type="molecule type" value="Genomic_DNA"/>
</dbReference>
<dbReference type="GO" id="GO:0016462">
    <property type="term" value="F:pyrophosphatase activity"/>
    <property type="evidence" value="ECO:0007669"/>
    <property type="project" value="TreeGrafter"/>
</dbReference>
<comment type="caution">
    <text evidence="3">The sequence shown here is derived from an EMBL/GenBank/DDBJ whole genome shotgun (WGS) entry which is preliminary data.</text>
</comment>
<feature type="region of interest" description="Disordered" evidence="1">
    <location>
        <begin position="1"/>
        <end position="296"/>
    </location>
</feature>
<proteinExistence type="predicted"/>
<dbReference type="PANTHER" id="PTHR30005:SF0">
    <property type="entry name" value="RETROGRADE REGULATION PROTEIN 2"/>
    <property type="match status" value="1"/>
</dbReference>
<evidence type="ECO:0000259" key="2">
    <source>
        <dbReference type="Pfam" id="PF02541"/>
    </source>
</evidence>
<dbReference type="CDD" id="cd24054">
    <property type="entry name" value="ASKHA_NBD_AaPPX-GppA_MtPPX2-like"/>
    <property type="match status" value="1"/>
</dbReference>
<accession>A0A1Q9AA66</accession>
<dbReference type="Proteomes" id="UP000185598">
    <property type="component" value="Unassembled WGS sequence"/>
</dbReference>
<reference evidence="3 4" key="1">
    <citation type="submission" date="2016-09" db="EMBL/GenBank/DDBJ databases">
        <title>Rhizobium oryziradicis sp. nov., isolated from the root of rice.</title>
        <authorList>
            <person name="Zhao J."/>
            <person name="Zhang X."/>
        </authorList>
    </citation>
    <scope>NUCLEOTIDE SEQUENCE [LARGE SCALE GENOMIC DNA]</scope>
    <source>
        <strain evidence="3 4">14971</strain>
    </source>
</reference>
<dbReference type="InterPro" id="IPR050273">
    <property type="entry name" value="GppA/Ppx_hydrolase"/>
</dbReference>
<evidence type="ECO:0000313" key="4">
    <source>
        <dbReference type="Proteomes" id="UP000185598"/>
    </source>
</evidence>
<evidence type="ECO:0000256" key="1">
    <source>
        <dbReference type="SAM" id="MobiDB-lite"/>
    </source>
</evidence>
<dbReference type="Gene3D" id="3.30.420.40">
    <property type="match status" value="1"/>
</dbReference>
<sequence length="642" mass="68042">MVDPGNGGFPPANGASTSNRAEAKSSRRGRGKRKGRKAGPGPGAVAADPTTLDPVAKDRTAEAAPDRRSISSNQHPAPQTAGRKRKRRRKGHGSKPGPEGSDLRPDGGLRSASSQSGLTTDESRRDTAASAGSRGVHDGLSALSAEAEGSEQRSNRNISGQGHDADNPQGLFPGAKKPGRKRRKNRGKQSAQVRPLQPGRSVDARPPSASYCPPAGDGQNASAVSPSQGRGRHGQGGHGQGGHGQNGVQSGHHPNNHAGHHTGHHGHGAHGSGRGHHPARHHGPAQAHPAGQGAWEDHPADFYAALDLGTNNCRLLIAQPTRPGQFRVVDAFSRIVRLGEGLAATGRLSQDAMDRAVEALKVCASKLHGLELRGKRLIATEACRAAENGEEFLQRVRAETGLELEIINRETEARLAVSGCSSLVGRETRSVVLFDIGGGSSEIAVIRIGDNRSSRLANHITHWTSLPVGVVTLSERHGGRDVSPAVFEAMIAEVAGMLDKFDCPSVEALGHSPADVDFHLIGTSGTVTTLAGVHLDLPRYDRRRVDGLWLSDDEVSAMQAKLLSWDYQSRAANPCIGPDRADLVLAGCAILEAIRRRWPSSRMRVADRGLREGLLTDMMADDGVWRRNRGRRHQAKPGPGKG</sequence>
<dbReference type="RefSeq" id="WP_407639851.1">
    <property type="nucleotide sequence ID" value="NZ_JACIED010000002.1"/>
</dbReference>
<dbReference type="Gene3D" id="3.30.420.150">
    <property type="entry name" value="Exopolyphosphatase. Domain 2"/>
    <property type="match status" value="1"/>
</dbReference>
<dbReference type="InterPro" id="IPR003695">
    <property type="entry name" value="Ppx_GppA_N"/>
</dbReference>
<keyword evidence="4" id="KW-1185">Reference proteome</keyword>
<feature type="domain" description="Ppx/GppA phosphatase N-terminal" evidence="2">
    <location>
        <begin position="323"/>
        <end position="620"/>
    </location>
</feature>
<feature type="compositionally biased region" description="Low complexity" evidence="1">
    <location>
        <begin position="284"/>
        <end position="294"/>
    </location>
</feature>
<feature type="compositionally biased region" description="Basic residues" evidence="1">
    <location>
        <begin position="82"/>
        <end position="93"/>
    </location>
</feature>
<dbReference type="InterPro" id="IPR043129">
    <property type="entry name" value="ATPase_NBD"/>
</dbReference>
<gene>
    <name evidence="3" type="ORF">BJF91_22650</name>
</gene>
<protein>
    <submittedName>
        <fullName evidence="3">Exopolyphosphatase</fullName>
    </submittedName>
</protein>
<evidence type="ECO:0000313" key="3">
    <source>
        <dbReference type="EMBL" id="OLP51753.1"/>
    </source>
</evidence>
<dbReference type="SUPFAM" id="SSF53067">
    <property type="entry name" value="Actin-like ATPase domain"/>
    <property type="match status" value="2"/>
</dbReference>
<organism evidence="3 4">
    <name type="scientific">Allorhizobium taibaishanense</name>
    <dbReference type="NCBI Taxonomy" id="887144"/>
    <lineage>
        <taxon>Bacteria</taxon>
        <taxon>Pseudomonadati</taxon>
        <taxon>Pseudomonadota</taxon>
        <taxon>Alphaproteobacteria</taxon>
        <taxon>Hyphomicrobiales</taxon>
        <taxon>Rhizobiaceae</taxon>
        <taxon>Rhizobium/Agrobacterium group</taxon>
        <taxon>Allorhizobium</taxon>
    </lineage>
</organism>
<dbReference type="AlphaFoldDB" id="A0A1Q9AA66"/>
<feature type="compositionally biased region" description="Basic residues" evidence="1">
    <location>
        <begin position="254"/>
        <end position="283"/>
    </location>
</feature>
<dbReference type="PANTHER" id="PTHR30005">
    <property type="entry name" value="EXOPOLYPHOSPHATASE"/>
    <property type="match status" value="1"/>
</dbReference>
<dbReference type="Pfam" id="PF02541">
    <property type="entry name" value="Ppx-GppA"/>
    <property type="match status" value="1"/>
</dbReference>
<dbReference type="STRING" id="887144.BJF91_22650"/>
<name>A0A1Q9AA66_9HYPH</name>
<feature type="compositionally biased region" description="Basic residues" evidence="1">
    <location>
        <begin position="26"/>
        <end position="37"/>
    </location>
</feature>
<feature type="compositionally biased region" description="Basic residues" evidence="1">
    <location>
        <begin position="177"/>
        <end position="187"/>
    </location>
</feature>
<feature type="compositionally biased region" description="Basic and acidic residues" evidence="1">
    <location>
        <begin position="55"/>
        <end position="69"/>
    </location>
</feature>
<feature type="compositionally biased region" description="Polar residues" evidence="1">
    <location>
        <begin position="111"/>
        <end position="120"/>
    </location>
</feature>